<name>A0A2P2LTA6_RHIMU</name>
<keyword evidence="1" id="KW-0418">Kinase</keyword>
<dbReference type="EMBL" id="GGEC01040720">
    <property type="protein sequence ID" value="MBX21204.1"/>
    <property type="molecule type" value="Transcribed_RNA"/>
</dbReference>
<keyword evidence="1" id="KW-0808">Transferase</keyword>
<evidence type="ECO:0000313" key="1">
    <source>
        <dbReference type="EMBL" id="MBX21204.1"/>
    </source>
</evidence>
<dbReference type="AlphaFoldDB" id="A0A2P2LTA6"/>
<protein>
    <submittedName>
        <fullName evidence="1">Tyrosine-protein kinase Src42A-like isoform X2</fullName>
    </submittedName>
</protein>
<dbReference type="GO" id="GO:0016301">
    <property type="term" value="F:kinase activity"/>
    <property type="evidence" value="ECO:0007669"/>
    <property type="project" value="UniProtKB-KW"/>
</dbReference>
<organism evidence="1">
    <name type="scientific">Rhizophora mucronata</name>
    <name type="common">Asiatic mangrove</name>
    <dbReference type="NCBI Taxonomy" id="61149"/>
    <lineage>
        <taxon>Eukaryota</taxon>
        <taxon>Viridiplantae</taxon>
        <taxon>Streptophyta</taxon>
        <taxon>Embryophyta</taxon>
        <taxon>Tracheophyta</taxon>
        <taxon>Spermatophyta</taxon>
        <taxon>Magnoliopsida</taxon>
        <taxon>eudicotyledons</taxon>
        <taxon>Gunneridae</taxon>
        <taxon>Pentapetalae</taxon>
        <taxon>rosids</taxon>
        <taxon>fabids</taxon>
        <taxon>Malpighiales</taxon>
        <taxon>Rhizophoraceae</taxon>
        <taxon>Rhizophora</taxon>
    </lineage>
</organism>
<accession>A0A2P2LTA6</accession>
<reference evidence="1" key="1">
    <citation type="submission" date="2018-02" db="EMBL/GenBank/DDBJ databases">
        <title>Rhizophora mucronata_Transcriptome.</title>
        <authorList>
            <person name="Meera S.P."/>
            <person name="Sreeshan A."/>
            <person name="Augustine A."/>
        </authorList>
    </citation>
    <scope>NUCLEOTIDE SEQUENCE</scope>
    <source>
        <tissue evidence="1">Leaf</tissue>
    </source>
</reference>
<sequence>MRYLISPHSLSPFWAQKTHTMFLSFQQRNLISHIMKMANRLTTIALNLYQHEMLIKKHPLPLFPFQSGTLISNCLLVMKSF</sequence>
<proteinExistence type="predicted"/>